<proteinExistence type="predicted"/>
<accession>A0A9X9NZS7</accession>
<keyword evidence="2" id="KW-1185">Reference proteome</keyword>
<dbReference type="InterPro" id="IPR021808">
    <property type="entry name" value="DUF3383"/>
</dbReference>
<dbReference type="Proteomes" id="UP001163333">
    <property type="component" value="Segment"/>
</dbReference>
<protein>
    <submittedName>
        <fullName evidence="1">Tail sheath protein</fullName>
    </submittedName>
</protein>
<dbReference type="EMBL" id="OP056089">
    <property type="protein sequence ID" value="UYD72121.1"/>
    <property type="molecule type" value="Genomic_DNA"/>
</dbReference>
<dbReference type="KEGG" id="vg:80832276"/>
<evidence type="ECO:0000313" key="1">
    <source>
        <dbReference type="EMBL" id="UYD72121.1"/>
    </source>
</evidence>
<organism evidence="1 2">
    <name type="scientific">Vibrio phage vB_VpaM_VPs20</name>
    <dbReference type="NCBI Taxonomy" id="2978980"/>
    <lineage>
        <taxon>Viruses</taxon>
        <taxon>Duplodnaviria</taxon>
        <taxon>Heunggongvirae</taxon>
        <taxon>Uroviricota</taxon>
        <taxon>Caudoviricetes</taxon>
        <taxon>Chaseviridae</taxon>
        <taxon>Nefertitivirinae</taxon>
        <taxon>Liaoningvirus</taxon>
        <taxon>Liaoningvirus VPs20</taxon>
    </lineage>
</organism>
<evidence type="ECO:0000313" key="2">
    <source>
        <dbReference type="Proteomes" id="UP001163333"/>
    </source>
</evidence>
<dbReference type="RefSeq" id="YP_010845126.1">
    <property type="nucleotide sequence ID" value="NC_079185.1"/>
</dbReference>
<dbReference type="Pfam" id="PF11863">
    <property type="entry name" value="DUF3383"/>
    <property type="match status" value="1"/>
</dbReference>
<reference evidence="1" key="1">
    <citation type="submission" date="2022-07" db="EMBL/GenBank/DDBJ databases">
        <authorList>
            <person name="Liu S."/>
        </authorList>
    </citation>
    <scope>NUCLEOTIDE SEQUENCE</scope>
</reference>
<name>A0A9X9NZS7_9CAUD</name>
<dbReference type="GeneID" id="80832276"/>
<sequence length="478" mass="49869">MSIPLSTIVNVGITIAATPTPLRGFGKLVFLTDEVPEDVTFTIAERIRSYADLDSVLDDWATASEVYAAASAFFGQNASNFSVALASATETAATLTGGTAGALVDLQAITAGGFTISIDGTAYQVSGVDLSLAADFDEVAEELEQALQGLGATATVTYNGFSFVITSGTTGAGSNISPAAADINDLALEMGLLATSGAVAVDAQAAETPTEALAKAADVDPTFYGIVLNRKWRDTAAVMDVAQYAQGSQRVFLNTSNDATVLTSATTDIISQLQAATFSRTLSHYSSTPTEYPSAAVAGRAFIVNFEGVDTTITLFLKQLNGVTAEALTLTQKNTLESKNGNAVITVGSANVYSDSRMANGTWFDTIHGVDWLQNRIETDVFNRLFSTSTKVPYNDTGISIIYQAVEGALRQGVTNGLISPGNTSDGTYLPLGYEISYVPTSNVSPADKGNRHYAGMSFKAVGAGAIHGVTITGEFNE</sequence>